<dbReference type="AlphaFoldDB" id="A0A9P3UH75"/>
<name>A0A9P3UH75_LYOSH</name>
<evidence type="ECO:0000313" key="1">
    <source>
        <dbReference type="EMBL" id="GLB33354.1"/>
    </source>
</evidence>
<organism evidence="1 2">
    <name type="scientific">Lyophyllum shimeji</name>
    <name type="common">Hon-shimeji</name>
    <name type="synonym">Tricholoma shimeji</name>
    <dbReference type="NCBI Taxonomy" id="47721"/>
    <lineage>
        <taxon>Eukaryota</taxon>
        <taxon>Fungi</taxon>
        <taxon>Dikarya</taxon>
        <taxon>Basidiomycota</taxon>
        <taxon>Agaricomycotina</taxon>
        <taxon>Agaricomycetes</taxon>
        <taxon>Agaricomycetidae</taxon>
        <taxon>Agaricales</taxon>
        <taxon>Tricholomatineae</taxon>
        <taxon>Lyophyllaceae</taxon>
        <taxon>Lyophyllum</taxon>
    </lineage>
</organism>
<gene>
    <name evidence="1" type="ORF">LshimejAT787_0102380</name>
</gene>
<keyword evidence="2" id="KW-1185">Reference proteome</keyword>
<dbReference type="OrthoDB" id="2273864at2759"/>
<reference evidence="1" key="1">
    <citation type="submission" date="2022-07" db="EMBL/GenBank/DDBJ databases">
        <title>The genome of Lyophyllum shimeji provides insight into the initial evolution of ectomycorrhizal fungal genome.</title>
        <authorList>
            <person name="Kobayashi Y."/>
            <person name="Shibata T."/>
            <person name="Hirakawa H."/>
            <person name="Shigenobu S."/>
            <person name="Nishiyama T."/>
            <person name="Yamada A."/>
            <person name="Hasebe M."/>
            <person name="Kawaguchi M."/>
        </authorList>
    </citation>
    <scope>NUCLEOTIDE SEQUENCE</scope>
    <source>
        <strain evidence="1">AT787</strain>
    </source>
</reference>
<protein>
    <submittedName>
        <fullName evidence="1">Uncharacterized protein</fullName>
    </submittedName>
</protein>
<proteinExistence type="predicted"/>
<comment type="caution">
    <text evidence="1">The sequence shown here is derived from an EMBL/GenBank/DDBJ whole genome shotgun (WGS) entry which is preliminary data.</text>
</comment>
<sequence>MARYYNQRRILAPEYKPGASASHLYPMFNTVKLCLAPSDPIPGHRARPPPPLMLINNKEWFDVKDILDSRIFRCKLQYKVK</sequence>
<evidence type="ECO:0000313" key="2">
    <source>
        <dbReference type="Proteomes" id="UP001063166"/>
    </source>
</evidence>
<dbReference type="EMBL" id="BRPK01000001">
    <property type="protein sequence ID" value="GLB33354.1"/>
    <property type="molecule type" value="Genomic_DNA"/>
</dbReference>
<dbReference type="Proteomes" id="UP001063166">
    <property type="component" value="Unassembled WGS sequence"/>
</dbReference>
<accession>A0A9P3UH75</accession>